<dbReference type="AlphaFoldDB" id="A0AA36EE09"/>
<comment type="similarity">
    <text evidence="2">Belongs to the AG-peptide AGP family.</text>
</comment>
<evidence type="ECO:0000256" key="10">
    <source>
        <dbReference type="ARBA" id="ARBA00037868"/>
    </source>
</evidence>
<evidence type="ECO:0000313" key="12">
    <source>
        <dbReference type="EMBL" id="CAI9290305.1"/>
    </source>
</evidence>
<dbReference type="PANTHER" id="PTHR34114">
    <property type="entry name" value="ARABINOGALACTAN PEPTIDE 1"/>
    <property type="match status" value="1"/>
</dbReference>
<dbReference type="GO" id="GO:0098552">
    <property type="term" value="C:side of membrane"/>
    <property type="evidence" value="ECO:0007669"/>
    <property type="project" value="UniProtKB-KW"/>
</dbReference>
<keyword evidence="13" id="KW-1185">Reference proteome</keyword>
<reference evidence="12" key="1">
    <citation type="submission" date="2023-04" db="EMBL/GenBank/DDBJ databases">
        <authorList>
            <person name="Vijverberg K."/>
            <person name="Xiong W."/>
            <person name="Schranz E."/>
        </authorList>
    </citation>
    <scope>NUCLEOTIDE SEQUENCE</scope>
</reference>
<sequence>MIEIQNNIKKVIIDLVLRQSYGASLPQRKRRCSTYVIYEIWKNSLRTRVGLLPPYTQQPVKENQESRATGIPSFSYWRTTSTETNFMEALKTMKLFAVMLVMMMVVSAFSVTVSAADAPAPAPTAGASTVFVPTAIASLSAVVFAFLF</sequence>
<evidence type="ECO:0000256" key="4">
    <source>
        <dbReference type="ARBA" id="ARBA00022729"/>
    </source>
</evidence>
<feature type="transmembrane region" description="Helical" evidence="11">
    <location>
        <begin position="95"/>
        <end position="116"/>
    </location>
</feature>
<evidence type="ECO:0000256" key="6">
    <source>
        <dbReference type="ARBA" id="ARBA00023136"/>
    </source>
</evidence>
<dbReference type="Proteomes" id="UP001177003">
    <property type="component" value="Chromosome 6"/>
</dbReference>
<dbReference type="InterPro" id="IPR039281">
    <property type="entry name" value="AGP3/12/13/14/21"/>
</dbReference>
<dbReference type="EMBL" id="OX465082">
    <property type="protein sequence ID" value="CAI9290305.1"/>
    <property type="molecule type" value="Genomic_DNA"/>
</dbReference>
<keyword evidence="8" id="KW-0379">Hydroxylation</keyword>
<evidence type="ECO:0000256" key="7">
    <source>
        <dbReference type="ARBA" id="ARBA00023180"/>
    </source>
</evidence>
<keyword evidence="9" id="KW-0449">Lipoprotein</keyword>
<comment type="subcellular location">
    <subcellularLocation>
        <location evidence="10">Endomembrane system</location>
        <topology evidence="10">Lipid-anchor</topology>
    </subcellularLocation>
    <subcellularLocation>
        <location evidence="1">Membrane</location>
        <topology evidence="1">Lipid-anchor</topology>
        <topology evidence="1">GPI-anchor</topology>
    </subcellularLocation>
</comment>
<keyword evidence="6 11" id="KW-0472">Membrane</keyword>
<dbReference type="GO" id="GO:0012505">
    <property type="term" value="C:endomembrane system"/>
    <property type="evidence" value="ECO:0007669"/>
    <property type="project" value="UniProtKB-SubCell"/>
</dbReference>
<keyword evidence="4" id="KW-0732">Signal</keyword>
<feature type="transmembrane region" description="Helical" evidence="11">
    <location>
        <begin position="128"/>
        <end position="147"/>
    </location>
</feature>
<evidence type="ECO:0000256" key="9">
    <source>
        <dbReference type="ARBA" id="ARBA00023288"/>
    </source>
</evidence>
<keyword evidence="3" id="KW-0336">GPI-anchor</keyword>
<evidence type="ECO:0000256" key="8">
    <source>
        <dbReference type="ARBA" id="ARBA00023278"/>
    </source>
</evidence>
<keyword evidence="7" id="KW-0325">Glycoprotein</keyword>
<proteinExistence type="inferred from homology"/>
<keyword evidence="5" id="KW-0654">Proteoglycan</keyword>
<accession>A0AA36EE09</accession>
<dbReference type="PANTHER" id="PTHR34114:SF11">
    <property type="entry name" value="ARABINOGALACTAN PROTEIN 13-RELATED"/>
    <property type="match status" value="1"/>
</dbReference>
<evidence type="ECO:0000256" key="11">
    <source>
        <dbReference type="SAM" id="Phobius"/>
    </source>
</evidence>
<evidence type="ECO:0000313" key="13">
    <source>
        <dbReference type="Proteomes" id="UP001177003"/>
    </source>
</evidence>
<evidence type="ECO:0000256" key="3">
    <source>
        <dbReference type="ARBA" id="ARBA00022622"/>
    </source>
</evidence>
<evidence type="ECO:0000256" key="1">
    <source>
        <dbReference type="ARBA" id="ARBA00004589"/>
    </source>
</evidence>
<evidence type="ECO:0000256" key="2">
    <source>
        <dbReference type="ARBA" id="ARBA00005835"/>
    </source>
</evidence>
<gene>
    <name evidence="12" type="ORF">LSALG_LOCUS29502</name>
</gene>
<keyword evidence="11" id="KW-1133">Transmembrane helix</keyword>
<name>A0AA36EE09_LACSI</name>
<organism evidence="12 13">
    <name type="scientific">Lactuca saligna</name>
    <name type="common">Willowleaf lettuce</name>
    <dbReference type="NCBI Taxonomy" id="75948"/>
    <lineage>
        <taxon>Eukaryota</taxon>
        <taxon>Viridiplantae</taxon>
        <taxon>Streptophyta</taxon>
        <taxon>Embryophyta</taxon>
        <taxon>Tracheophyta</taxon>
        <taxon>Spermatophyta</taxon>
        <taxon>Magnoliopsida</taxon>
        <taxon>eudicotyledons</taxon>
        <taxon>Gunneridae</taxon>
        <taxon>Pentapetalae</taxon>
        <taxon>asterids</taxon>
        <taxon>campanulids</taxon>
        <taxon>Asterales</taxon>
        <taxon>Asteraceae</taxon>
        <taxon>Cichorioideae</taxon>
        <taxon>Cichorieae</taxon>
        <taxon>Lactucinae</taxon>
        <taxon>Lactuca</taxon>
    </lineage>
</organism>
<protein>
    <recommendedName>
        <fullName evidence="14">Arabinogalactan peptide</fullName>
    </recommendedName>
</protein>
<keyword evidence="11" id="KW-0812">Transmembrane</keyword>
<evidence type="ECO:0000256" key="5">
    <source>
        <dbReference type="ARBA" id="ARBA00022974"/>
    </source>
</evidence>
<evidence type="ECO:0008006" key="14">
    <source>
        <dbReference type="Google" id="ProtNLM"/>
    </source>
</evidence>